<dbReference type="Gene3D" id="3.10.450.50">
    <property type="match status" value="1"/>
</dbReference>
<protein>
    <submittedName>
        <fullName evidence="2">Nuclear transport factor 2 family protein</fullName>
    </submittedName>
</protein>
<evidence type="ECO:0000313" key="2">
    <source>
        <dbReference type="EMBL" id="WOX19985.1"/>
    </source>
</evidence>
<feature type="domain" description="SnoaL-like" evidence="1">
    <location>
        <begin position="10"/>
        <end position="112"/>
    </location>
</feature>
<sequence>MAMTLERLAQFGDAWRRKDLDALMDFMTEDCEFRASVGNEPGTTFRGHDQVRMGFALMMAFDEGYESRPGGTAFISGDQGAPQWSYVRTDEAGTVHEVHGCDLFRFEGDRIRVKDAYRKVDADITNSRSLPAPPSGA</sequence>
<dbReference type="Proteomes" id="UP001301731">
    <property type="component" value="Chromosome"/>
</dbReference>
<keyword evidence="3" id="KW-1185">Reference proteome</keyword>
<organism evidence="2 3">
    <name type="scientific">Streptomyces solicathayae</name>
    <dbReference type="NCBI Taxonomy" id="3081768"/>
    <lineage>
        <taxon>Bacteria</taxon>
        <taxon>Bacillati</taxon>
        <taxon>Actinomycetota</taxon>
        <taxon>Actinomycetes</taxon>
        <taxon>Kitasatosporales</taxon>
        <taxon>Streptomycetaceae</taxon>
        <taxon>Streptomyces</taxon>
    </lineage>
</organism>
<accession>A0ABZ0LL31</accession>
<dbReference type="EMBL" id="CP137573">
    <property type="protein sequence ID" value="WOX19985.1"/>
    <property type="molecule type" value="Genomic_DNA"/>
</dbReference>
<dbReference type="SUPFAM" id="SSF54427">
    <property type="entry name" value="NTF2-like"/>
    <property type="match status" value="1"/>
</dbReference>
<evidence type="ECO:0000259" key="1">
    <source>
        <dbReference type="Pfam" id="PF12680"/>
    </source>
</evidence>
<dbReference type="InterPro" id="IPR037401">
    <property type="entry name" value="SnoaL-like"/>
</dbReference>
<gene>
    <name evidence="2" type="ORF">R2D22_00645</name>
</gene>
<evidence type="ECO:0000313" key="3">
    <source>
        <dbReference type="Proteomes" id="UP001301731"/>
    </source>
</evidence>
<reference evidence="2 3" key="1">
    <citation type="submission" date="2023-10" db="EMBL/GenBank/DDBJ databases">
        <title>The genome sequence of Streptomyces sp. HUAS YS2.</title>
        <authorList>
            <person name="Mo P."/>
        </authorList>
    </citation>
    <scope>NUCLEOTIDE SEQUENCE [LARGE SCALE GENOMIC DNA]</scope>
    <source>
        <strain evidence="2 3">HUAS YS2</strain>
    </source>
</reference>
<proteinExistence type="predicted"/>
<name>A0ABZ0LL31_9ACTN</name>
<dbReference type="Pfam" id="PF12680">
    <property type="entry name" value="SnoaL_2"/>
    <property type="match status" value="1"/>
</dbReference>
<dbReference type="RefSeq" id="WP_318100100.1">
    <property type="nucleotide sequence ID" value="NZ_CP137573.1"/>
</dbReference>
<dbReference type="InterPro" id="IPR032710">
    <property type="entry name" value="NTF2-like_dom_sf"/>
</dbReference>